<evidence type="ECO:0000259" key="11">
    <source>
        <dbReference type="PROSITE" id="PS50109"/>
    </source>
</evidence>
<reference evidence="12 13" key="1">
    <citation type="submission" date="2019-04" db="EMBL/GenBank/DDBJ databases">
        <authorList>
            <person name="Dong K."/>
        </authorList>
    </citation>
    <scope>NUCLEOTIDE SEQUENCE [LARGE SCALE GENOMIC DNA]</scope>
    <source>
        <strain evidence="13">dk3543</strain>
    </source>
</reference>
<dbReference type="PANTHER" id="PTHR43711">
    <property type="entry name" value="TWO-COMPONENT HISTIDINE KINASE"/>
    <property type="match status" value="1"/>
</dbReference>
<dbReference type="InterPro" id="IPR036890">
    <property type="entry name" value="HATPase_C_sf"/>
</dbReference>
<feature type="transmembrane region" description="Helical" evidence="10">
    <location>
        <begin position="140"/>
        <end position="162"/>
    </location>
</feature>
<name>A0A4U2YKB1_9ACTN</name>
<dbReference type="EMBL" id="SZPY01000003">
    <property type="protein sequence ID" value="TKI61350.1"/>
    <property type="molecule type" value="Genomic_DNA"/>
</dbReference>
<feature type="transmembrane region" description="Helical" evidence="10">
    <location>
        <begin position="53"/>
        <end position="71"/>
    </location>
</feature>
<evidence type="ECO:0000256" key="5">
    <source>
        <dbReference type="ARBA" id="ARBA00022679"/>
    </source>
</evidence>
<dbReference type="Proteomes" id="UP000307808">
    <property type="component" value="Unassembled WGS sequence"/>
</dbReference>
<evidence type="ECO:0000256" key="10">
    <source>
        <dbReference type="SAM" id="Phobius"/>
    </source>
</evidence>
<dbReference type="SUPFAM" id="SSF55874">
    <property type="entry name" value="ATPase domain of HSP90 chaperone/DNA topoisomerase II/histidine kinase"/>
    <property type="match status" value="1"/>
</dbReference>
<feature type="transmembrane region" description="Helical" evidence="10">
    <location>
        <begin position="77"/>
        <end position="95"/>
    </location>
</feature>
<dbReference type="Gene3D" id="3.30.565.10">
    <property type="entry name" value="Histidine kinase-like ATPase, C-terminal domain"/>
    <property type="match status" value="1"/>
</dbReference>
<keyword evidence="10" id="KW-1133">Transmembrane helix</keyword>
<dbReference type="InterPro" id="IPR003661">
    <property type="entry name" value="HisK_dim/P_dom"/>
</dbReference>
<keyword evidence="4" id="KW-0597">Phosphoprotein</keyword>
<accession>A0A4U2YKB1</accession>
<dbReference type="PROSITE" id="PS50109">
    <property type="entry name" value="HIS_KIN"/>
    <property type="match status" value="1"/>
</dbReference>
<comment type="subcellular location">
    <subcellularLocation>
        <location evidence="2">Cell membrane</location>
    </subcellularLocation>
</comment>
<keyword evidence="9" id="KW-0902">Two-component regulatory system</keyword>
<evidence type="ECO:0000256" key="6">
    <source>
        <dbReference type="ARBA" id="ARBA00022741"/>
    </source>
</evidence>
<comment type="caution">
    <text evidence="12">The sequence shown here is derived from an EMBL/GenBank/DDBJ whole genome shotgun (WGS) entry which is preliminary data.</text>
</comment>
<keyword evidence="10" id="KW-0812">Transmembrane</keyword>
<feature type="transmembrane region" description="Helical" evidence="10">
    <location>
        <begin position="33"/>
        <end position="48"/>
    </location>
</feature>
<protein>
    <recommendedName>
        <fullName evidence="3">histidine kinase</fullName>
        <ecNumber evidence="3">2.7.13.3</ecNumber>
    </recommendedName>
</protein>
<dbReference type="EC" id="2.7.13.3" evidence="3"/>
<dbReference type="InterPro" id="IPR050736">
    <property type="entry name" value="Sensor_HK_Regulatory"/>
</dbReference>
<dbReference type="InterPro" id="IPR004358">
    <property type="entry name" value="Sig_transdc_His_kin-like_C"/>
</dbReference>
<dbReference type="GO" id="GO:0000155">
    <property type="term" value="F:phosphorelay sensor kinase activity"/>
    <property type="evidence" value="ECO:0007669"/>
    <property type="project" value="InterPro"/>
</dbReference>
<proteinExistence type="predicted"/>
<dbReference type="RefSeq" id="WP_137066189.1">
    <property type="nucleotide sequence ID" value="NZ_CP040748.1"/>
</dbReference>
<keyword evidence="13" id="KW-1185">Reference proteome</keyword>
<dbReference type="FunFam" id="1.10.287.130:FF:000001">
    <property type="entry name" value="Two-component sensor histidine kinase"/>
    <property type="match status" value="1"/>
</dbReference>
<dbReference type="InterPro" id="IPR005467">
    <property type="entry name" value="His_kinase_dom"/>
</dbReference>
<feature type="domain" description="Histidine kinase" evidence="11">
    <location>
        <begin position="331"/>
        <end position="548"/>
    </location>
</feature>
<dbReference type="SMART" id="SM00388">
    <property type="entry name" value="HisKA"/>
    <property type="match status" value="1"/>
</dbReference>
<dbReference type="Pfam" id="PF02518">
    <property type="entry name" value="HATPase_c"/>
    <property type="match status" value="1"/>
</dbReference>
<keyword evidence="10" id="KW-0472">Membrane</keyword>
<dbReference type="FunFam" id="3.30.565.10:FF:000037">
    <property type="entry name" value="Hybrid sensor histidine kinase/response regulator"/>
    <property type="match status" value="1"/>
</dbReference>
<dbReference type="SMART" id="SM00387">
    <property type="entry name" value="HATPase_c"/>
    <property type="match status" value="1"/>
</dbReference>
<feature type="transmembrane region" description="Helical" evidence="10">
    <location>
        <begin position="115"/>
        <end position="134"/>
    </location>
</feature>
<evidence type="ECO:0000256" key="7">
    <source>
        <dbReference type="ARBA" id="ARBA00022777"/>
    </source>
</evidence>
<dbReference type="PRINTS" id="PR00344">
    <property type="entry name" value="BCTRLSENSOR"/>
</dbReference>
<evidence type="ECO:0000256" key="9">
    <source>
        <dbReference type="ARBA" id="ARBA00023012"/>
    </source>
</evidence>
<evidence type="ECO:0000313" key="12">
    <source>
        <dbReference type="EMBL" id="TKI61350.1"/>
    </source>
</evidence>
<keyword evidence="8" id="KW-0067">ATP-binding</keyword>
<gene>
    <name evidence="12" type="ORF">FC770_11065</name>
</gene>
<dbReference type="SUPFAM" id="SSF47384">
    <property type="entry name" value="Homodimeric domain of signal transducing histidine kinase"/>
    <property type="match status" value="1"/>
</dbReference>
<dbReference type="GO" id="GO:0005524">
    <property type="term" value="F:ATP binding"/>
    <property type="evidence" value="ECO:0007669"/>
    <property type="project" value="UniProtKB-KW"/>
</dbReference>
<feature type="transmembrane region" description="Helical" evidence="10">
    <location>
        <begin position="258"/>
        <end position="277"/>
    </location>
</feature>
<evidence type="ECO:0000256" key="4">
    <source>
        <dbReference type="ARBA" id="ARBA00022553"/>
    </source>
</evidence>
<evidence type="ECO:0000256" key="1">
    <source>
        <dbReference type="ARBA" id="ARBA00000085"/>
    </source>
</evidence>
<evidence type="ECO:0000256" key="8">
    <source>
        <dbReference type="ARBA" id="ARBA00022840"/>
    </source>
</evidence>
<dbReference type="Gene3D" id="1.10.287.130">
    <property type="match status" value="1"/>
</dbReference>
<organism evidence="12 13">
    <name type="scientific">Nocardioides jishulii</name>
    <dbReference type="NCBI Taxonomy" id="2575440"/>
    <lineage>
        <taxon>Bacteria</taxon>
        <taxon>Bacillati</taxon>
        <taxon>Actinomycetota</taxon>
        <taxon>Actinomycetes</taxon>
        <taxon>Propionibacteriales</taxon>
        <taxon>Nocardioidaceae</taxon>
        <taxon>Nocardioides</taxon>
    </lineage>
</organism>
<keyword evidence="6" id="KW-0547">Nucleotide-binding</keyword>
<evidence type="ECO:0000256" key="2">
    <source>
        <dbReference type="ARBA" id="ARBA00004236"/>
    </source>
</evidence>
<sequence>MPGAGKGVLLIVGGVLLAALANATDSPAVTGMGLYPLGLIAVALLTVHGPQRLSLAGVAFLSTAVSLWAFGTPLPLALAYAGTGVAAAFVALQVLRESAGELRMRTELDLLRVVIAANVGGVIVAVPVGIVGALSGVDEVAALTLGSFVDMTASLVLWLPLVMRGRDAPSLATVPERATQWTALLVATIVVFATPFTTEFPYVVLVLLMWAGLRLSLVETLVQLVVVRLIITFFTGHGSGPYNGATHGRALPEDLQMVYAQIFLITCSVAVVALNISSARARSESRREALDKAGKVAESKLNTVFEALEAERSALEEMREVDRVKDAFVSTVSHELRTPITNIIGYTEMLEDGDFGRLSPDQSEATIRIGDNGRRLLSLIDDLLDLSRLRAKKMEIAQDPVDLVAVVRSGEEAILPRLRSAEVSLEMDLPPHPVKVVGEAEKLERVLVNLMSNAVKFTPPLGRVTVRLTQEAKWAIIEVSDTGYGIPEEDLDRLFAQFFRSSVSQEKHIQGTGLGLSIVRSIVESHGGQVEVASRVNVGTTFRVYLPA</sequence>
<keyword evidence="5" id="KW-0808">Transferase</keyword>
<evidence type="ECO:0000313" key="13">
    <source>
        <dbReference type="Proteomes" id="UP000307808"/>
    </source>
</evidence>
<evidence type="ECO:0000256" key="3">
    <source>
        <dbReference type="ARBA" id="ARBA00012438"/>
    </source>
</evidence>
<dbReference type="PANTHER" id="PTHR43711:SF31">
    <property type="entry name" value="HISTIDINE KINASE"/>
    <property type="match status" value="1"/>
</dbReference>
<dbReference type="AlphaFoldDB" id="A0A4U2YKB1"/>
<dbReference type="GO" id="GO:0005886">
    <property type="term" value="C:plasma membrane"/>
    <property type="evidence" value="ECO:0007669"/>
    <property type="project" value="UniProtKB-SubCell"/>
</dbReference>
<keyword evidence="7" id="KW-0418">Kinase</keyword>
<comment type="catalytic activity">
    <reaction evidence="1">
        <text>ATP + protein L-histidine = ADP + protein N-phospho-L-histidine.</text>
        <dbReference type="EC" id="2.7.13.3"/>
    </reaction>
</comment>
<dbReference type="OrthoDB" id="9757990at2"/>
<dbReference type="InterPro" id="IPR036097">
    <property type="entry name" value="HisK_dim/P_sf"/>
</dbReference>
<dbReference type="InterPro" id="IPR003594">
    <property type="entry name" value="HATPase_dom"/>
</dbReference>
<feature type="transmembrane region" description="Helical" evidence="10">
    <location>
        <begin position="183"/>
        <end position="211"/>
    </location>
</feature>
<dbReference type="CDD" id="cd00075">
    <property type="entry name" value="HATPase"/>
    <property type="match status" value="1"/>
</dbReference>
<dbReference type="Pfam" id="PF00512">
    <property type="entry name" value="HisKA"/>
    <property type="match status" value="1"/>
</dbReference>
<dbReference type="CDD" id="cd00082">
    <property type="entry name" value="HisKA"/>
    <property type="match status" value="1"/>
</dbReference>